<feature type="non-terminal residue" evidence="1">
    <location>
        <position position="1"/>
    </location>
</feature>
<evidence type="ECO:0000313" key="2">
    <source>
        <dbReference type="Proteomes" id="UP000663841"/>
    </source>
</evidence>
<sequence>FAPNDATTAAQCSTYIGRKCVANTLLSCGTTSRKETGGVSAFKGASPVTGATVMEASQVAAYVQAHAGTGKIN</sequence>
<dbReference type="Gene3D" id="2.160.20.10">
    <property type="entry name" value="Single-stranded right-handed beta-helix, Pectin lyase-like"/>
    <property type="match status" value="1"/>
</dbReference>
<name>A0A8H3AM93_9AGAM</name>
<reference evidence="1" key="1">
    <citation type="submission" date="2021-01" db="EMBL/GenBank/DDBJ databases">
        <authorList>
            <person name="Kaushik A."/>
        </authorList>
    </citation>
    <scope>NUCLEOTIDE SEQUENCE</scope>
    <source>
        <strain evidence="1">AG3-T5</strain>
    </source>
</reference>
<dbReference type="AlphaFoldDB" id="A0A8H3AM93"/>
<dbReference type="InterPro" id="IPR011050">
    <property type="entry name" value="Pectin_lyase_fold/virulence"/>
</dbReference>
<comment type="caution">
    <text evidence="1">The sequence shown here is derived from an EMBL/GenBank/DDBJ whole genome shotgun (WGS) entry which is preliminary data.</text>
</comment>
<dbReference type="SUPFAM" id="SSF51126">
    <property type="entry name" value="Pectin lyase-like"/>
    <property type="match status" value="1"/>
</dbReference>
<gene>
    <name evidence="1" type="ORF">RDB_LOCUS72573</name>
</gene>
<organism evidence="1 2">
    <name type="scientific">Rhizoctonia solani</name>
    <dbReference type="NCBI Taxonomy" id="456999"/>
    <lineage>
        <taxon>Eukaryota</taxon>
        <taxon>Fungi</taxon>
        <taxon>Dikarya</taxon>
        <taxon>Basidiomycota</taxon>
        <taxon>Agaricomycotina</taxon>
        <taxon>Agaricomycetes</taxon>
        <taxon>Cantharellales</taxon>
        <taxon>Ceratobasidiaceae</taxon>
        <taxon>Rhizoctonia</taxon>
    </lineage>
</organism>
<dbReference type="InterPro" id="IPR012334">
    <property type="entry name" value="Pectin_lyas_fold"/>
</dbReference>
<protein>
    <submittedName>
        <fullName evidence="1">Uncharacterized protein</fullName>
    </submittedName>
</protein>
<proteinExistence type="predicted"/>
<accession>A0A8H3AM93</accession>
<dbReference type="EMBL" id="CAJMWW010000086">
    <property type="protein sequence ID" value="CAE6433373.1"/>
    <property type="molecule type" value="Genomic_DNA"/>
</dbReference>
<dbReference type="Proteomes" id="UP000663841">
    <property type="component" value="Unassembled WGS sequence"/>
</dbReference>
<evidence type="ECO:0000313" key="1">
    <source>
        <dbReference type="EMBL" id="CAE6433373.1"/>
    </source>
</evidence>